<evidence type="ECO:0000313" key="2">
    <source>
        <dbReference type="Proteomes" id="UP000014480"/>
    </source>
</evidence>
<dbReference type="AlphaFoldDB" id="A0A484F8Q7"/>
<proteinExistence type="predicted"/>
<sequence length="74" mass="8306">MRALFSPPRTHFGGPNRLIPSWPTACYPVRRHVPILWVPLPDSMEHAMFCAPSVAMNPRHRALKALHPAAVTEV</sequence>
<keyword evidence="2" id="KW-1185">Reference proteome</keyword>
<reference evidence="2" key="2">
    <citation type="journal article" date="2019" name="Mol. Plant Microbe Interact.">
        <title>Genome sequence resources for four phytopathogenic fungi from the Colletotrichum orbiculare species complex.</title>
        <authorList>
            <person name="Gan P."/>
            <person name="Tsushima A."/>
            <person name="Narusaka M."/>
            <person name="Narusaka Y."/>
            <person name="Takano Y."/>
            <person name="Kubo Y."/>
            <person name="Shirasu K."/>
        </authorList>
    </citation>
    <scope>GENOME REANNOTATION</scope>
    <source>
        <strain evidence="2">104-T / ATCC 96160 / CBS 514.97 / LARS 414 / MAFF 240422</strain>
    </source>
</reference>
<comment type="caution">
    <text evidence="1">The sequence shown here is derived from an EMBL/GenBank/DDBJ whole genome shotgun (WGS) entry which is preliminary data.</text>
</comment>
<dbReference type="EMBL" id="AMCV02000050">
    <property type="protein sequence ID" value="TDZ14423.1"/>
    <property type="molecule type" value="Genomic_DNA"/>
</dbReference>
<protein>
    <submittedName>
        <fullName evidence="1">Uncharacterized protein</fullName>
    </submittedName>
</protein>
<dbReference type="Proteomes" id="UP000014480">
    <property type="component" value="Unassembled WGS sequence"/>
</dbReference>
<evidence type="ECO:0000313" key="1">
    <source>
        <dbReference type="EMBL" id="TDZ14423.1"/>
    </source>
</evidence>
<name>A0A484F8Q7_COLOR</name>
<organism evidence="1 2">
    <name type="scientific">Colletotrichum orbiculare (strain 104-T / ATCC 96160 / CBS 514.97 / LARS 414 / MAFF 240422)</name>
    <name type="common">Cucumber anthracnose fungus</name>
    <name type="synonym">Colletotrichum lagenarium</name>
    <dbReference type="NCBI Taxonomy" id="1213857"/>
    <lineage>
        <taxon>Eukaryota</taxon>
        <taxon>Fungi</taxon>
        <taxon>Dikarya</taxon>
        <taxon>Ascomycota</taxon>
        <taxon>Pezizomycotina</taxon>
        <taxon>Sordariomycetes</taxon>
        <taxon>Hypocreomycetidae</taxon>
        <taxon>Glomerellales</taxon>
        <taxon>Glomerellaceae</taxon>
        <taxon>Colletotrichum</taxon>
        <taxon>Colletotrichum orbiculare species complex</taxon>
    </lineage>
</organism>
<gene>
    <name evidence="1" type="ORF">Cob_v012587</name>
</gene>
<accession>A0A484F8Q7</accession>
<reference evidence="2" key="1">
    <citation type="journal article" date="2013" name="New Phytol.">
        <title>Comparative genomic and transcriptomic analyses reveal the hemibiotrophic stage shift of Colletotrichum fungi.</title>
        <authorList>
            <person name="Gan P."/>
            <person name="Ikeda K."/>
            <person name="Irieda H."/>
            <person name="Narusaka M."/>
            <person name="O'Connell R.J."/>
            <person name="Narusaka Y."/>
            <person name="Takano Y."/>
            <person name="Kubo Y."/>
            <person name="Shirasu K."/>
        </authorList>
    </citation>
    <scope>NUCLEOTIDE SEQUENCE [LARGE SCALE GENOMIC DNA]</scope>
    <source>
        <strain evidence="2">104-T / ATCC 96160 / CBS 514.97 / LARS 414 / MAFF 240422</strain>
    </source>
</reference>